<reference evidence="1 2" key="1">
    <citation type="submission" date="2024-02" db="EMBL/GenBank/DDBJ databases">
        <authorList>
            <person name="Daric V."/>
            <person name="Darras S."/>
        </authorList>
    </citation>
    <scope>NUCLEOTIDE SEQUENCE [LARGE SCALE GENOMIC DNA]</scope>
</reference>
<keyword evidence="2" id="KW-1185">Reference proteome</keyword>
<organism evidence="1 2">
    <name type="scientific">Clavelina lepadiformis</name>
    <name type="common">Light-bulb sea squirt</name>
    <name type="synonym">Ascidia lepadiformis</name>
    <dbReference type="NCBI Taxonomy" id="159417"/>
    <lineage>
        <taxon>Eukaryota</taxon>
        <taxon>Metazoa</taxon>
        <taxon>Chordata</taxon>
        <taxon>Tunicata</taxon>
        <taxon>Ascidiacea</taxon>
        <taxon>Aplousobranchia</taxon>
        <taxon>Clavelinidae</taxon>
        <taxon>Clavelina</taxon>
    </lineage>
</organism>
<sequence length="298" mass="33628">MNCVFKTNAFSGYINVKHLDYSSVGYSGIVMPSTWIKYIELSRSWILSCLLQVSSEKLIFEMKNMEIEYFPESFKLNISTRDLSEITSSHWNNSQVLNLLQIPFQISYALVGVKDSVLIGKVEITNILNKQIVMVANLEDSLQPYALSLDAVYKKLERLTAPALYYGGINVPKHHQLSDPPSNCKLFCTSYQISYLHVDRSGNLNLGSLIDMCYNCAEEGFRSGFNMHFIGSVFKHATKCVQVNIMQRFCAVKIVKISMWIDVACSRTLHFTVENGCSPVCSVMITLCEFSKTGIAKL</sequence>
<comment type="caution">
    <text evidence="1">The sequence shown here is derived from an EMBL/GenBank/DDBJ whole genome shotgun (WGS) entry which is preliminary data.</text>
</comment>
<gene>
    <name evidence="1" type="ORF">CVLEPA_LOCUS30049</name>
</gene>
<evidence type="ECO:0000313" key="1">
    <source>
        <dbReference type="EMBL" id="CAK8696718.1"/>
    </source>
</evidence>
<dbReference type="Proteomes" id="UP001642483">
    <property type="component" value="Unassembled WGS sequence"/>
</dbReference>
<evidence type="ECO:0000313" key="2">
    <source>
        <dbReference type="Proteomes" id="UP001642483"/>
    </source>
</evidence>
<protein>
    <submittedName>
        <fullName evidence="1">Uncharacterized protein</fullName>
    </submittedName>
</protein>
<name>A0ABP0GZJ3_CLALP</name>
<dbReference type="EMBL" id="CAWYQH010000163">
    <property type="protein sequence ID" value="CAK8696718.1"/>
    <property type="molecule type" value="Genomic_DNA"/>
</dbReference>
<proteinExistence type="predicted"/>
<accession>A0ABP0GZJ3</accession>